<name>A0AAU9U046_EUPED</name>
<sequence length="155" mass="18017">MMHHIFIFKKNFFFKSYQSINTKYMKSLKNISTNALLKKAFGIKRSNVSLHLYIPWFAKPNMRRSLVVTALRLKSGHIILNKLAYLRKKVDSPKCEVCGCVDVHVMNVLMECVRDKWKRQDLVSKLGLNPLEVGLFYQILSESTSQFAKSTRICI</sequence>
<evidence type="ECO:0000313" key="1">
    <source>
        <dbReference type="EMBL" id="CAH2091155.1"/>
    </source>
</evidence>
<accession>A0AAU9U046</accession>
<proteinExistence type="predicted"/>
<evidence type="ECO:0000313" key="2">
    <source>
        <dbReference type="Proteomes" id="UP001153954"/>
    </source>
</evidence>
<reference evidence="1" key="1">
    <citation type="submission" date="2022-03" db="EMBL/GenBank/DDBJ databases">
        <authorList>
            <person name="Tunstrom K."/>
        </authorList>
    </citation>
    <scope>NUCLEOTIDE SEQUENCE</scope>
</reference>
<keyword evidence="2" id="KW-1185">Reference proteome</keyword>
<gene>
    <name evidence="1" type="ORF">EEDITHA_LOCUS7042</name>
</gene>
<dbReference type="AlphaFoldDB" id="A0AAU9U046"/>
<dbReference type="EMBL" id="CAKOGL010000010">
    <property type="protein sequence ID" value="CAH2091155.1"/>
    <property type="molecule type" value="Genomic_DNA"/>
</dbReference>
<dbReference type="Proteomes" id="UP001153954">
    <property type="component" value="Unassembled WGS sequence"/>
</dbReference>
<evidence type="ECO:0008006" key="3">
    <source>
        <dbReference type="Google" id="ProtNLM"/>
    </source>
</evidence>
<organism evidence="1 2">
    <name type="scientific">Euphydryas editha</name>
    <name type="common">Edith's checkerspot</name>
    <dbReference type="NCBI Taxonomy" id="104508"/>
    <lineage>
        <taxon>Eukaryota</taxon>
        <taxon>Metazoa</taxon>
        <taxon>Ecdysozoa</taxon>
        <taxon>Arthropoda</taxon>
        <taxon>Hexapoda</taxon>
        <taxon>Insecta</taxon>
        <taxon>Pterygota</taxon>
        <taxon>Neoptera</taxon>
        <taxon>Endopterygota</taxon>
        <taxon>Lepidoptera</taxon>
        <taxon>Glossata</taxon>
        <taxon>Ditrysia</taxon>
        <taxon>Papilionoidea</taxon>
        <taxon>Nymphalidae</taxon>
        <taxon>Nymphalinae</taxon>
        <taxon>Euphydryas</taxon>
    </lineage>
</organism>
<comment type="caution">
    <text evidence="1">The sequence shown here is derived from an EMBL/GenBank/DDBJ whole genome shotgun (WGS) entry which is preliminary data.</text>
</comment>
<protein>
    <recommendedName>
        <fullName evidence="3">Reverse transcriptase</fullName>
    </recommendedName>
</protein>